<protein>
    <submittedName>
        <fullName evidence="2">Uncharacterized protein</fullName>
    </submittedName>
</protein>
<dbReference type="STRING" id="637905.SVI_3113"/>
<proteinExistence type="predicted"/>
<organism evidence="2 3">
    <name type="scientific">Shewanella violacea (strain JCM 10179 / CIP 106290 / LMG 19151 / DSS12)</name>
    <dbReference type="NCBI Taxonomy" id="637905"/>
    <lineage>
        <taxon>Bacteria</taxon>
        <taxon>Pseudomonadati</taxon>
        <taxon>Pseudomonadota</taxon>
        <taxon>Gammaproteobacteria</taxon>
        <taxon>Alteromonadales</taxon>
        <taxon>Shewanellaceae</taxon>
        <taxon>Shewanella</taxon>
    </lineage>
</organism>
<feature type="transmembrane region" description="Helical" evidence="1">
    <location>
        <begin position="64"/>
        <end position="82"/>
    </location>
</feature>
<accession>D4ZAN9</accession>
<sequence>MECLMRFIGSHQIIKNSGLANSLECNNSLERDNSPKWASSNELNDKTGLLAGLKSKITFEDVHALLLFFTAMTFLFIGLFIAP</sequence>
<reference evidence="3" key="1">
    <citation type="journal article" date="2010" name="Mol. Biosyst.">
        <title>Complete genome sequence and comparative analysis of Shewanella violacea, a psychrophilic and piezophilic bacterium from deep sea floor sediments.</title>
        <authorList>
            <person name="Aono E."/>
            <person name="Baba T."/>
            <person name="Ara T."/>
            <person name="Nishi T."/>
            <person name="Nakamichi T."/>
            <person name="Inamoto E."/>
            <person name="Toyonaga H."/>
            <person name="Hasegawa M."/>
            <person name="Takai Y."/>
            <person name="Okumura Y."/>
            <person name="Baba M."/>
            <person name="Tomita M."/>
            <person name="Kato C."/>
            <person name="Oshima T."/>
            <person name="Nakasone K."/>
            <person name="Mori H."/>
        </authorList>
    </citation>
    <scope>NUCLEOTIDE SEQUENCE [LARGE SCALE GENOMIC DNA]</scope>
    <source>
        <strain evidence="3">JCM 10179 / CIP 106290 / LMG 19151 / DSS12</strain>
    </source>
</reference>
<dbReference type="AlphaFoldDB" id="D4ZAN9"/>
<keyword evidence="3" id="KW-1185">Reference proteome</keyword>
<dbReference type="EMBL" id="AP011177">
    <property type="protein sequence ID" value="BAJ03084.1"/>
    <property type="molecule type" value="Genomic_DNA"/>
</dbReference>
<keyword evidence="1" id="KW-0472">Membrane</keyword>
<dbReference type="KEGG" id="svo:SVI_3113"/>
<gene>
    <name evidence="2" type="ordered locus">SVI_3113</name>
</gene>
<keyword evidence="1" id="KW-1133">Transmembrane helix</keyword>
<evidence type="ECO:0000313" key="2">
    <source>
        <dbReference type="EMBL" id="BAJ03084.1"/>
    </source>
</evidence>
<evidence type="ECO:0000256" key="1">
    <source>
        <dbReference type="SAM" id="Phobius"/>
    </source>
</evidence>
<dbReference type="HOGENOM" id="CLU_2540726_0_0_6"/>
<dbReference type="Proteomes" id="UP000002350">
    <property type="component" value="Chromosome"/>
</dbReference>
<name>D4ZAN9_SHEVD</name>
<evidence type="ECO:0000313" key="3">
    <source>
        <dbReference type="Proteomes" id="UP000002350"/>
    </source>
</evidence>
<keyword evidence="1" id="KW-0812">Transmembrane</keyword>